<dbReference type="Pfam" id="PF13407">
    <property type="entry name" value="Peripla_BP_4"/>
    <property type="match status" value="1"/>
</dbReference>
<dbReference type="RefSeq" id="WP_054326631.1">
    <property type="nucleotide sequence ID" value="NZ_JACOPL010000002.1"/>
</dbReference>
<evidence type="ECO:0000313" key="6">
    <source>
        <dbReference type="Proteomes" id="UP000606499"/>
    </source>
</evidence>
<accession>A0A923LTN9</accession>
<evidence type="ECO:0000256" key="3">
    <source>
        <dbReference type="ARBA" id="ARBA00022729"/>
    </source>
</evidence>
<dbReference type="PANTHER" id="PTHR46847:SF3">
    <property type="entry name" value="GALACTOFURANOSE-BINDING PROTEIN YTFQ"/>
    <property type="match status" value="1"/>
</dbReference>
<organism evidence="5 6">
    <name type="scientific">Agathobaculum faecis</name>
    <dbReference type="NCBI Taxonomy" id="2763013"/>
    <lineage>
        <taxon>Bacteria</taxon>
        <taxon>Bacillati</taxon>
        <taxon>Bacillota</taxon>
        <taxon>Clostridia</taxon>
        <taxon>Eubacteriales</taxon>
        <taxon>Butyricicoccaceae</taxon>
        <taxon>Agathobaculum</taxon>
    </lineage>
</organism>
<comment type="caution">
    <text evidence="5">The sequence shown here is derived from an EMBL/GenBank/DDBJ whole genome shotgun (WGS) entry which is preliminary data.</text>
</comment>
<dbReference type="Gene3D" id="3.40.50.2300">
    <property type="match status" value="2"/>
</dbReference>
<feature type="domain" description="Periplasmic binding protein" evidence="4">
    <location>
        <begin position="41"/>
        <end position="304"/>
    </location>
</feature>
<dbReference type="Proteomes" id="UP000606499">
    <property type="component" value="Unassembled WGS sequence"/>
</dbReference>
<protein>
    <submittedName>
        <fullName evidence="5">Substrate-binding domain-containing protein</fullName>
    </submittedName>
</protein>
<comment type="similarity">
    <text evidence="2">Belongs to the bacterial solute-binding protein 2 family.</text>
</comment>
<evidence type="ECO:0000259" key="4">
    <source>
        <dbReference type="Pfam" id="PF13407"/>
    </source>
</evidence>
<dbReference type="InterPro" id="IPR028082">
    <property type="entry name" value="Peripla_BP_I"/>
</dbReference>
<dbReference type="GO" id="GO:0030313">
    <property type="term" value="C:cell envelope"/>
    <property type="evidence" value="ECO:0007669"/>
    <property type="project" value="UniProtKB-SubCell"/>
</dbReference>
<sequence length="325" mass="34920">MPVRKPLLLAIAAIVAGMLLVESVILFQPSGRGTATPDVVIGLVLTDCEDDWKQQMYDSIQQAARRSHIQVTTIQTARTQADQIDAIRTLLVYRTNAIIFSPVMENGWEYILSEAAEAEIPLITINERLSQSAAGGPQDSACQVYHVGFDYYALSGQLAATLCQSGSDGFQLVQLGGTVASSAAHDISDGFQDSLSQSSQYRLCFSVGGDYMRSRAYELIRSLLRNEYEFDTVLSYNDGMTLGVIDALEANGLRPGSDVRIFSLGGGESVMQAFSDGKINALGQCDLTDFGTTVIDLVWMLEQGGSPAENTLLPGTLLVNGGIGP</sequence>
<dbReference type="SUPFAM" id="SSF53822">
    <property type="entry name" value="Periplasmic binding protein-like I"/>
    <property type="match status" value="1"/>
</dbReference>
<dbReference type="GO" id="GO:0030246">
    <property type="term" value="F:carbohydrate binding"/>
    <property type="evidence" value="ECO:0007669"/>
    <property type="project" value="UniProtKB-ARBA"/>
</dbReference>
<dbReference type="EMBL" id="JACOPL010000002">
    <property type="protein sequence ID" value="MBC5724251.1"/>
    <property type="molecule type" value="Genomic_DNA"/>
</dbReference>
<gene>
    <name evidence="5" type="ORF">H8S45_02045</name>
</gene>
<keyword evidence="6" id="KW-1185">Reference proteome</keyword>
<keyword evidence="3" id="KW-0732">Signal</keyword>
<dbReference type="AlphaFoldDB" id="A0A923LTN9"/>
<dbReference type="PANTHER" id="PTHR46847">
    <property type="entry name" value="D-ALLOSE-BINDING PERIPLASMIC PROTEIN-RELATED"/>
    <property type="match status" value="1"/>
</dbReference>
<evidence type="ECO:0000313" key="5">
    <source>
        <dbReference type="EMBL" id="MBC5724251.1"/>
    </source>
</evidence>
<proteinExistence type="inferred from homology"/>
<dbReference type="InterPro" id="IPR025997">
    <property type="entry name" value="SBP_2_dom"/>
</dbReference>
<evidence type="ECO:0000256" key="2">
    <source>
        <dbReference type="ARBA" id="ARBA00007639"/>
    </source>
</evidence>
<reference evidence="5" key="1">
    <citation type="submission" date="2020-08" db="EMBL/GenBank/DDBJ databases">
        <title>Genome public.</title>
        <authorList>
            <person name="Liu C."/>
            <person name="Sun Q."/>
        </authorList>
    </citation>
    <scope>NUCLEOTIDE SEQUENCE</scope>
    <source>
        <strain evidence="5">NSJ-28</strain>
    </source>
</reference>
<comment type="subcellular location">
    <subcellularLocation>
        <location evidence="1">Cell envelope</location>
    </subcellularLocation>
</comment>
<evidence type="ECO:0000256" key="1">
    <source>
        <dbReference type="ARBA" id="ARBA00004196"/>
    </source>
</evidence>
<name>A0A923LTN9_9FIRM</name>